<proteinExistence type="predicted"/>
<feature type="non-terminal residue" evidence="1">
    <location>
        <position position="1"/>
    </location>
</feature>
<evidence type="ECO:0000313" key="1">
    <source>
        <dbReference type="EMBL" id="MED6188071.1"/>
    </source>
</evidence>
<gene>
    <name evidence="1" type="ORF">PIB30_082507</name>
</gene>
<name>A0ABU6WQA1_9FABA</name>
<protein>
    <recommendedName>
        <fullName evidence="3">RNase H type-1 domain-containing protein</fullName>
    </recommendedName>
</protein>
<dbReference type="Proteomes" id="UP001341840">
    <property type="component" value="Unassembled WGS sequence"/>
</dbReference>
<evidence type="ECO:0000313" key="2">
    <source>
        <dbReference type="Proteomes" id="UP001341840"/>
    </source>
</evidence>
<keyword evidence="2" id="KW-1185">Reference proteome</keyword>
<comment type="caution">
    <text evidence="1">The sequence shown here is derived from an EMBL/GenBank/DDBJ whole genome shotgun (WGS) entry which is preliminary data.</text>
</comment>
<dbReference type="EMBL" id="JASCZI010182513">
    <property type="protein sequence ID" value="MED6188071.1"/>
    <property type="molecule type" value="Genomic_DNA"/>
</dbReference>
<reference evidence="1 2" key="1">
    <citation type="journal article" date="2023" name="Plants (Basel)">
        <title>Bridging the Gap: Combining Genomics and Transcriptomics Approaches to Understand Stylosanthes scabra, an Orphan Legume from the Brazilian Caatinga.</title>
        <authorList>
            <person name="Ferreira-Neto J.R.C."/>
            <person name="da Silva M.D."/>
            <person name="Binneck E."/>
            <person name="de Melo N.F."/>
            <person name="da Silva R.H."/>
            <person name="de Melo A.L.T.M."/>
            <person name="Pandolfi V."/>
            <person name="Bustamante F.O."/>
            <person name="Brasileiro-Vidal A.C."/>
            <person name="Benko-Iseppon A.M."/>
        </authorList>
    </citation>
    <scope>NUCLEOTIDE SEQUENCE [LARGE SCALE GENOMIC DNA]</scope>
    <source>
        <tissue evidence="1">Leaves</tissue>
    </source>
</reference>
<sequence length="104" mass="12526">SFLVRHWNVDFNFLKREANKVADWLTRGKLEAQLNTLKWLELDKRCQNSPCRGDPHGKRLEWRPEGGKFSPWGRGWGKIPSRQWQGLEWEIPGPFREFPRYNKY</sequence>
<organism evidence="1 2">
    <name type="scientific">Stylosanthes scabra</name>
    <dbReference type="NCBI Taxonomy" id="79078"/>
    <lineage>
        <taxon>Eukaryota</taxon>
        <taxon>Viridiplantae</taxon>
        <taxon>Streptophyta</taxon>
        <taxon>Embryophyta</taxon>
        <taxon>Tracheophyta</taxon>
        <taxon>Spermatophyta</taxon>
        <taxon>Magnoliopsida</taxon>
        <taxon>eudicotyledons</taxon>
        <taxon>Gunneridae</taxon>
        <taxon>Pentapetalae</taxon>
        <taxon>rosids</taxon>
        <taxon>fabids</taxon>
        <taxon>Fabales</taxon>
        <taxon>Fabaceae</taxon>
        <taxon>Papilionoideae</taxon>
        <taxon>50 kb inversion clade</taxon>
        <taxon>dalbergioids sensu lato</taxon>
        <taxon>Dalbergieae</taxon>
        <taxon>Pterocarpus clade</taxon>
        <taxon>Stylosanthes</taxon>
    </lineage>
</organism>
<evidence type="ECO:0008006" key="3">
    <source>
        <dbReference type="Google" id="ProtNLM"/>
    </source>
</evidence>
<accession>A0ABU6WQA1</accession>